<dbReference type="Pfam" id="PF00528">
    <property type="entry name" value="BPD_transp_1"/>
    <property type="match status" value="1"/>
</dbReference>
<dbReference type="PANTHER" id="PTHR30193:SF18">
    <property type="entry name" value="OSMOPROTECTIVE COMPOUNDS UPTAKE PERMEASE PROTEIN GGTC"/>
    <property type="match status" value="1"/>
</dbReference>
<evidence type="ECO:0000256" key="7">
    <source>
        <dbReference type="RuleBase" id="RU363032"/>
    </source>
</evidence>
<keyword evidence="3" id="KW-1003">Cell membrane</keyword>
<proteinExistence type="inferred from homology"/>
<dbReference type="PROSITE" id="PS50928">
    <property type="entry name" value="ABC_TM1"/>
    <property type="match status" value="1"/>
</dbReference>
<organism evidence="9 10">
    <name type="scientific">Microcella daejeonensis</name>
    <dbReference type="NCBI Taxonomy" id="2994971"/>
    <lineage>
        <taxon>Bacteria</taxon>
        <taxon>Bacillati</taxon>
        <taxon>Actinomycetota</taxon>
        <taxon>Actinomycetes</taxon>
        <taxon>Micrococcales</taxon>
        <taxon>Microbacteriaceae</taxon>
        <taxon>Microcella</taxon>
    </lineage>
</organism>
<keyword evidence="5 7" id="KW-1133">Transmembrane helix</keyword>
<accession>A0A9E8S9H6</accession>
<dbReference type="CDD" id="cd06261">
    <property type="entry name" value="TM_PBP2"/>
    <property type="match status" value="1"/>
</dbReference>
<feature type="transmembrane region" description="Helical" evidence="7">
    <location>
        <begin position="15"/>
        <end position="35"/>
    </location>
</feature>
<keyword evidence="6 7" id="KW-0472">Membrane</keyword>
<feature type="domain" description="ABC transmembrane type-1" evidence="8">
    <location>
        <begin position="103"/>
        <end position="321"/>
    </location>
</feature>
<evidence type="ECO:0000313" key="10">
    <source>
        <dbReference type="Proteomes" id="UP001164706"/>
    </source>
</evidence>
<dbReference type="GO" id="GO:0055085">
    <property type="term" value="P:transmembrane transport"/>
    <property type="evidence" value="ECO:0007669"/>
    <property type="project" value="InterPro"/>
</dbReference>
<dbReference type="PANTHER" id="PTHR30193">
    <property type="entry name" value="ABC TRANSPORTER PERMEASE PROTEIN"/>
    <property type="match status" value="1"/>
</dbReference>
<keyword evidence="10" id="KW-1185">Reference proteome</keyword>
<evidence type="ECO:0000256" key="4">
    <source>
        <dbReference type="ARBA" id="ARBA00022692"/>
    </source>
</evidence>
<feature type="transmembrane region" description="Helical" evidence="7">
    <location>
        <begin position="99"/>
        <end position="128"/>
    </location>
</feature>
<comment type="subcellular location">
    <subcellularLocation>
        <location evidence="1 7">Cell membrane</location>
        <topology evidence="1 7">Multi-pass membrane protein</topology>
    </subcellularLocation>
</comment>
<evidence type="ECO:0000256" key="2">
    <source>
        <dbReference type="ARBA" id="ARBA00022448"/>
    </source>
</evidence>
<sequence>MRGLSEFWSDLFEKFGLMILGLAVFAAVVGLILFLADRAPKKGRDVWQLLAFVAPALLLLLVGLIYPAARTATLAFFDRTGREFVGLDNFVWMFTQPDILLVIGNTLIWVALVPTLSTVIGLAYAIFIDKSKGEKVLKSLVFMPMAISFVGAGIIWRFMYEYRQEGFSEQIGLLNQILVWLGQEPQQFLVDAPANTFFLIIVMVWIQTGFAMVLLSAAIKGVPVEIIEAARLDGANAWQQFRNVTLPGIRGTLVVVITTISIATLKVFDIVRAMTGGQYDTSVVANEMYTQAFNRGEQGYGSALALILFLMVLPIVVYNVRVMRQQKEIR</sequence>
<evidence type="ECO:0000259" key="8">
    <source>
        <dbReference type="PROSITE" id="PS50928"/>
    </source>
</evidence>
<feature type="transmembrane region" description="Helical" evidence="7">
    <location>
        <begin position="248"/>
        <end position="268"/>
    </location>
</feature>
<feature type="transmembrane region" description="Helical" evidence="7">
    <location>
        <begin position="47"/>
        <end position="69"/>
    </location>
</feature>
<reference evidence="9" key="1">
    <citation type="submission" date="2022-11" db="EMBL/GenBank/DDBJ databases">
        <title>Description of Microcella daejonensis nov. sp, isolated from riverside soil.</title>
        <authorList>
            <person name="Molina K.M."/>
            <person name="Kim S.B."/>
        </authorList>
    </citation>
    <scope>NUCLEOTIDE SEQUENCE</scope>
    <source>
        <strain evidence="9">MMS21-STM12</strain>
    </source>
</reference>
<comment type="similarity">
    <text evidence="7">Belongs to the binding-protein-dependent transport system permease family.</text>
</comment>
<evidence type="ECO:0000256" key="3">
    <source>
        <dbReference type="ARBA" id="ARBA00022475"/>
    </source>
</evidence>
<dbReference type="GO" id="GO:0005886">
    <property type="term" value="C:plasma membrane"/>
    <property type="evidence" value="ECO:0007669"/>
    <property type="project" value="UniProtKB-SubCell"/>
</dbReference>
<evidence type="ECO:0000256" key="1">
    <source>
        <dbReference type="ARBA" id="ARBA00004651"/>
    </source>
</evidence>
<dbReference type="Gene3D" id="1.10.3720.10">
    <property type="entry name" value="MetI-like"/>
    <property type="match status" value="1"/>
</dbReference>
<feature type="transmembrane region" description="Helical" evidence="7">
    <location>
        <begin position="140"/>
        <end position="159"/>
    </location>
</feature>
<dbReference type="KEGG" id="mdb:OVN18_03155"/>
<feature type="transmembrane region" description="Helical" evidence="7">
    <location>
        <begin position="197"/>
        <end position="219"/>
    </location>
</feature>
<dbReference type="SUPFAM" id="SSF161098">
    <property type="entry name" value="MetI-like"/>
    <property type="match status" value="1"/>
</dbReference>
<evidence type="ECO:0000256" key="6">
    <source>
        <dbReference type="ARBA" id="ARBA00023136"/>
    </source>
</evidence>
<dbReference type="InterPro" id="IPR035906">
    <property type="entry name" value="MetI-like_sf"/>
</dbReference>
<dbReference type="EMBL" id="CP113089">
    <property type="protein sequence ID" value="WAB82024.1"/>
    <property type="molecule type" value="Genomic_DNA"/>
</dbReference>
<evidence type="ECO:0000256" key="5">
    <source>
        <dbReference type="ARBA" id="ARBA00022989"/>
    </source>
</evidence>
<name>A0A9E8S9H6_9MICO</name>
<evidence type="ECO:0000313" key="9">
    <source>
        <dbReference type="EMBL" id="WAB82024.1"/>
    </source>
</evidence>
<gene>
    <name evidence="9" type="ORF">OVN18_03155</name>
</gene>
<dbReference type="InterPro" id="IPR051393">
    <property type="entry name" value="ABC_transporter_permease"/>
</dbReference>
<keyword evidence="4 7" id="KW-0812">Transmembrane</keyword>
<dbReference type="Proteomes" id="UP001164706">
    <property type="component" value="Chromosome"/>
</dbReference>
<dbReference type="AlphaFoldDB" id="A0A9E8S9H6"/>
<dbReference type="InterPro" id="IPR000515">
    <property type="entry name" value="MetI-like"/>
</dbReference>
<feature type="transmembrane region" description="Helical" evidence="7">
    <location>
        <begin position="300"/>
        <end position="320"/>
    </location>
</feature>
<keyword evidence="2 7" id="KW-0813">Transport</keyword>
<protein>
    <submittedName>
        <fullName evidence="9">Sugar ABC transporter permease</fullName>
    </submittedName>
</protein>
<dbReference type="RefSeq" id="WP_267781857.1">
    <property type="nucleotide sequence ID" value="NZ_CP113089.1"/>
</dbReference>